<protein>
    <submittedName>
        <fullName evidence="1">Uncharacterized protein</fullName>
    </submittedName>
</protein>
<accession>A0ABD2YNX8</accession>
<proteinExistence type="predicted"/>
<evidence type="ECO:0000313" key="1">
    <source>
        <dbReference type="EMBL" id="KAL3507855.1"/>
    </source>
</evidence>
<keyword evidence="2" id="KW-1185">Reference proteome</keyword>
<evidence type="ECO:0000313" key="2">
    <source>
        <dbReference type="Proteomes" id="UP001630127"/>
    </source>
</evidence>
<reference evidence="1 2" key="1">
    <citation type="submission" date="2024-11" db="EMBL/GenBank/DDBJ databases">
        <title>A near-complete genome assembly of Cinchona calisaya.</title>
        <authorList>
            <person name="Lian D.C."/>
            <person name="Zhao X.W."/>
            <person name="Wei L."/>
        </authorList>
    </citation>
    <scope>NUCLEOTIDE SEQUENCE [LARGE SCALE GENOMIC DNA]</scope>
    <source>
        <tissue evidence="1">Nenye</tissue>
    </source>
</reference>
<sequence length="131" mass="14293">MAVDGTDCQSPMLVVGPNDLGHGIPKTNPLSSSIGIVGPFLNEPDFMEVDGNIGQKYRREEDYEGPVKEVDARSLKRLRMQELHPSSRLPTVAAVAVHQDSTMITQQSNHSSAQLVKIVRLSTILSRNVGD</sequence>
<name>A0ABD2YNX8_9GENT</name>
<dbReference type="Proteomes" id="UP001630127">
    <property type="component" value="Unassembled WGS sequence"/>
</dbReference>
<organism evidence="1 2">
    <name type="scientific">Cinchona calisaya</name>
    <dbReference type="NCBI Taxonomy" id="153742"/>
    <lineage>
        <taxon>Eukaryota</taxon>
        <taxon>Viridiplantae</taxon>
        <taxon>Streptophyta</taxon>
        <taxon>Embryophyta</taxon>
        <taxon>Tracheophyta</taxon>
        <taxon>Spermatophyta</taxon>
        <taxon>Magnoliopsida</taxon>
        <taxon>eudicotyledons</taxon>
        <taxon>Gunneridae</taxon>
        <taxon>Pentapetalae</taxon>
        <taxon>asterids</taxon>
        <taxon>lamiids</taxon>
        <taxon>Gentianales</taxon>
        <taxon>Rubiaceae</taxon>
        <taxon>Cinchonoideae</taxon>
        <taxon>Cinchoneae</taxon>
        <taxon>Cinchona</taxon>
    </lineage>
</organism>
<dbReference type="AlphaFoldDB" id="A0ABD2YNX8"/>
<comment type="caution">
    <text evidence="1">The sequence shown here is derived from an EMBL/GenBank/DDBJ whole genome shotgun (WGS) entry which is preliminary data.</text>
</comment>
<dbReference type="EMBL" id="JBJUIK010000013">
    <property type="protein sequence ID" value="KAL3507855.1"/>
    <property type="molecule type" value="Genomic_DNA"/>
</dbReference>
<gene>
    <name evidence="1" type="ORF">ACH5RR_033237</name>
</gene>